<dbReference type="AlphaFoldDB" id="A0AAW6CX41"/>
<feature type="transmembrane region" description="Helical" evidence="1">
    <location>
        <begin position="6"/>
        <end position="26"/>
    </location>
</feature>
<feature type="transmembrane region" description="Helical" evidence="1">
    <location>
        <begin position="88"/>
        <end position="108"/>
    </location>
</feature>
<name>A0AAW6CX41_9FIRM</name>
<accession>A0AAW6CX41</accession>
<sequence length="177" mass="20426">MHISASSIFITLLMALGMILLFYVLIQKKKTHLLFRTDLLILLAMIIWGRLFLPVEFPFTITIAFSALMNPLQALLNTVVFGHRFGEVIMILWFVGMIATALHSLYMLKRMFDLQKIIQKKSEVFHISDFMKVNPKKRLSGLEDGFNRSSYGFRMAKSDPVTKCFLFTKGNRTHFIA</sequence>
<evidence type="ECO:0000256" key="1">
    <source>
        <dbReference type="SAM" id="Phobius"/>
    </source>
</evidence>
<protein>
    <submittedName>
        <fullName evidence="2">Uncharacterized protein</fullName>
    </submittedName>
</protein>
<dbReference type="EMBL" id="JAQLXO010000006">
    <property type="protein sequence ID" value="MDB7982255.1"/>
    <property type="molecule type" value="Genomic_DNA"/>
</dbReference>
<gene>
    <name evidence="2" type="ORF">PND82_05430</name>
</gene>
<evidence type="ECO:0000313" key="2">
    <source>
        <dbReference type="EMBL" id="MDB7982255.1"/>
    </source>
</evidence>
<comment type="caution">
    <text evidence="2">The sequence shown here is derived from an EMBL/GenBank/DDBJ whole genome shotgun (WGS) entry which is preliminary data.</text>
</comment>
<organism evidence="2 3">
    <name type="scientific">Faecalicoccus pleomorphus</name>
    <dbReference type="NCBI Taxonomy" id="1323"/>
    <lineage>
        <taxon>Bacteria</taxon>
        <taxon>Bacillati</taxon>
        <taxon>Bacillota</taxon>
        <taxon>Erysipelotrichia</taxon>
        <taxon>Erysipelotrichales</taxon>
        <taxon>Erysipelotrichaceae</taxon>
        <taxon>Faecalicoccus</taxon>
    </lineage>
</organism>
<keyword evidence="1" id="KW-0472">Membrane</keyword>
<feature type="transmembrane region" description="Helical" evidence="1">
    <location>
        <begin position="38"/>
        <end position="68"/>
    </location>
</feature>
<keyword evidence="1" id="KW-1133">Transmembrane helix</keyword>
<reference evidence="2" key="1">
    <citation type="submission" date="2023-01" db="EMBL/GenBank/DDBJ databases">
        <title>Human gut microbiome strain richness.</title>
        <authorList>
            <person name="Chen-Liaw A."/>
        </authorList>
    </citation>
    <scope>NUCLEOTIDE SEQUENCE</scope>
    <source>
        <strain evidence="2">D8_m1001271B151109d0_201107</strain>
    </source>
</reference>
<keyword evidence="1" id="KW-0812">Transmembrane</keyword>
<dbReference type="RefSeq" id="WP_272001785.1">
    <property type="nucleotide sequence ID" value="NZ_JAQLXO010000006.1"/>
</dbReference>
<dbReference type="Proteomes" id="UP001212981">
    <property type="component" value="Unassembled WGS sequence"/>
</dbReference>
<evidence type="ECO:0000313" key="3">
    <source>
        <dbReference type="Proteomes" id="UP001212981"/>
    </source>
</evidence>
<proteinExistence type="predicted"/>